<evidence type="ECO:0000256" key="6">
    <source>
        <dbReference type="ARBA" id="ARBA00023136"/>
    </source>
</evidence>
<accession>A0A146HTT1</accession>
<feature type="compositionally biased region" description="Basic and acidic residues" evidence="7">
    <location>
        <begin position="563"/>
        <end position="572"/>
    </location>
</feature>
<feature type="region of interest" description="Disordered" evidence="7">
    <location>
        <begin position="556"/>
        <end position="578"/>
    </location>
</feature>
<comment type="subcellular location">
    <subcellularLocation>
        <location evidence="1">Membrane</location>
    </subcellularLocation>
</comment>
<evidence type="ECO:0000256" key="1">
    <source>
        <dbReference type="ARBA" id="ARBA00004370"/>
    </source>
</evidence>
<reference evidence="10" key="1">
    <citation type="submission" date="2015-10" db="EMBL/GenBank/DDBJ databases">
        <title>Towards Deciphering the Relationship between Polyphosphate Accumulation Dynamics and Electron-dense Bodies Ultrastructure in the Green Alga Parachlorella kessleri.</title>
        <authorList>
            <person name="Ota S."/>
            <person name="Yoshihara M."/>
            <person name="Yamazaki T."/>
            <person name="Takeshita T."/>
            <person name="Hiram A."/>
            <person name="Konomi M."/>
            <person name="Oshima K."/>
            <person name="Hattori M."/>
            <person name="Bisova K."/>
            <person name="Zachleder V."/>
            <person name="Kawano S."/>
        </authorList>
    </citation>
    <scope>NUCLEOTIDE SEQUENCE</scope>
    <source>
        <strain evidence="10">NIES-2152</strain>
    </source>
</reference>
<evidence type="ECO:0000256" key="4">
    <source>
        <dbReference type="ARBA" id="ARBA00022796"/>
    </source>
</evidence>
<evidence type="ECO:0000256" key="2">
    <source>
        <dbReference type="ARBA" id="ARBA00006921"/>
    </source>
</evidence>
<dbReference type="GO" id="GO:0016020">
    <property type="term" value="C:membrane"/>
    <property type="evidence" value="ECO:0007669"/>
    <property type="project" value="UniProtKB-SubCell"/>
</dbReference>
<comment type="similarity">
    <text evidence="2">Belongs to the copper transporter (Ctr) (TC 1.A.56) family. SLC31A subfamily.</text>
</comment>
<keyword evidence="6 8" id="KW-0472">Membrane</keyword>
<evidence type="ECO:0000256" key="3">
    <source>
        <dbReference type="ARBA" id="ARBA00022692"/>
    </source>
</evidence>
<keyword evidence="4" id="KW-0813">Transport</keyword>
<dbReference type="EMBL" id="LC093957">
    <property type="protein sequence ID" value="BAU71124.1"/>
    <property type="molecule type" value="mRNA"/>
</dbReference>
<feature type="chain" id="PRO_5007525691" evidence="9">
    <location>
        <begin position="19"/>
        <end position="697"/>
    </location>
</feature>
<sequence>MRLLWPALALVLSHQAAQLDCYQQPRAQDCQHFTPDNTTLAADLAAVCQVMPASINSTGWPAACTLYNECNAGRVLPAAQQCQPLTLLLTACGESPELPQCSKYLSLCSPTSASQQCNQSQPLDLLPTASTAYRDVLALCGTQAVGPAECLRCSSGASGGPGRVGVQSVTLTCPDPFGSLSQLCLLNSSADATDDACQGWTAFCDSVDGIAFLGLCQQNYTAAPAPAPQPAPAEVAPAAAPAAAVGWGGRAATQAWTPWPGSHPTLPSLVFGSDSSNGSQEGSSGSGGGSSSDSSMTGGGQPDCYVDPGSPACADFHQEDATSREQLGVLCDAMPAMVGCTLWASCKNGAAAGRYCAPFSLLGDICAADMPDMRGCEGWVSLCGNQSSLVGQCSSEGPIKHVLLSGEATKAVLGMCGTHAMPQCAQCPSRFKCPDPLSTLSAMCLDMPTMADCTGFFEMCDEAGATFTGLCGGSGSSSSGTLPPMRMYLHQGIRDIILFKSWVPEITAAYVGSCVAVLFTALAVQALKAWRLHIEAGWVRQRAAGNGCAPACDGAAPPAGPDQHLEEPKAPDAARSSRWSDASALDVPLLKERARFIDRGQAGRNALRAGFTMVIVFLDYMLMLIVMTFNVGIIMAAVLGFGLGALLFGHVGEPGWRQAPAVGLTQVPGSLMGAPDPDPENSLEVQYVQQQSCCGGH</sequence>
<evidence type="ECO:0000256" key="8">
    <source>
        <dbReference type="SAM" id="Phobius"/>
    </source>
</evidence>
<dbReference type="PANTHER" id="PTHR12483:SF115">
    <property type="entry name" value="COPPER TRANSPORT PROTEIN"/>
    <property type="match status" value="1"/>
</dbReference>
<feature type="transmembrane region" description="Helical" evidence="8">
    <location>
        <begin position="629"/>
        <end position="648"/>
    </location>
</feature>
<organism evidence="10">
    <name type="scientific">Parachlorella kessleri</name>
    <name type="common">Green alga</name>
    <name type="synonym">Chlorella kessleri</name>
    <dbReference type="NCBI Taxonomy" id="3074"/>
    <lineage>
        <taxon>Eukaryota</taxon>
        <taxon>Viridiplantae</taxon>
        <taxon>Chlorophyta</taxon>
        <taxon>core chlorophytes</taxon>
        <taxon>Trebouxiophyceae</taxon>
        <taxon>Chlorellales</taxon>
        <taxon>Chlorellaceae</taxon>
        <taxon>Parachlorella</taxon>
    </lineage>
</organism>
<dbReference type="Pfam" id="PF04145">
    <property type="entry name" value="Ctr"/>
    <property type="match status" value="1"/>
</dbReference>
<protein>
    <submittedName>
        <fullName evidence="10">Solute carrier family 31</fullName>
    </submittedName>
</protein>
<dbReference type="GO" id="GO:0005375">
    <property type="term" value="F:copper ion transmembrane transporter activity"/>
    <property type="evidence" value="ECO:0007669"/>
    <property type="project" value="InterPro"/>
</dbReference>
<proteinExistence type="evidence at transcript level"/>
<dbReference type="InterPro" id="IPR007274">
    <property type="entry name" value="Cop_transporter"/>
</dbReference>
<feature type="transmembrane region" description="Helical" evidence="8">
    <location>
        <begin position="605"/>
        <end position="623"/>
    </location>
</feature>
<keyword evidence="4" id="KW-0186">Copper</keyword>
<keyword evidence="9" id="KW-0732">Signal</keyword>
<evidence type="ECO:0000256" key="5">
    <source>
        <dbReference type="ARBA" id="ARBA00022989"/>
    </source>
</evidence>
<feature type="region of interest" description="Disordered" evidence="7">
    <location>
        <begin position="254"/>
        <end position="301"/>
    </location>
</feature>
<feature type="compositionally biased region" description="Low complexity" evidence="7">
    <location>
        <begin position="272"/>
        <end position="283"/>
    </location>
</feature>
<dbReference type="AlphaFoldDB" id="A0A146HTT1"/>
<name>A0A146HTT1_PARKE</name>
<evidence type="ECO:0000313" key="10">
    <source>
        <dbReference type="EMBL" id="BAU71124.1"/>
    </source>
</evidence>
<keyword evidence="5 8" id="KW-1133">Transmembrane helix</keyword>
<evidence type="ECO:0000256" key="7">
    <source>
        <dbReference type="SAM" id="MobiDB-lite"/>
    </source>
</evidence>
<evidence type="ECO:0000256" key="9">
    <source>
        <dbReference type="SAM" id="SignalP"/>
    </source>
</evidence>
<keyword evidence="3 8" id="KW-0812">Transmembrane</keyword>
<dbReference type="PANTHER" id="PTHR12483">
    <property type="entry name" value="SOLUTE CARRIER FAMILY 31 COPPER TRANSPORTERS"/>
    <property type="match status" value="1"/>
</dbReference>
<feature type="transmembrane region" description="Helical" evidence="8">
    <location>
        <begin position="508"/>
        <end position="527"/>
    </location>
</feature>
<keyword evidence="4" id="KW-0406">Ion transport</keyword>
<keyword evidence="4" id="KW-0187">Copper transport</keyword>
<feature type="signal peptide" evidence="9">
    <location>
        <begin position="1"/>
        <end position="18"/>
    </location>
</feature>